<evidence type="ECO:0000313" key="3">
    <source>
        <dbReference type="Proteomes" id="UP001445335"/>
    </source>
</evidence>
<evidence type="ECO:0000313" key="2">
    <source>
        <dbReference type="EMBL" id="KAK9828052.1"/>
    </source>
</evidence>
<keyword evidence="3" id="KW-1185">Reference proteome</keyword>
<dbReference type="PANTHER" id="PTHR32002">
    <property type="entry name" value="PROTEIN NLP8"/>
    <property type="match status" value="1"/>
</dbReference>
<feature type="compositionally biased region" description="Basic and acidic residues" evidence="1">
    <location>
        <begin position="205"/>
        <end position="217"/>
    </location>
</feature>
<dbReference type="EMBL" id="JALJOU010000053">
    <property type="protein sequence ID" value="KAK9828052.1"/>
    <property type="molecule type" value="Genomic_DNA"/>
</dbReference>
<dbReference type="AlphaFoldDB" id="A0AAW1R2T4"/>
<feature type="region of interest" description="Disordered" evidence="1">
    <location>
        <begin position="294"/>
        <end position="330"/>
    </location>
</feature>
<dbReference type="GO" id="GO:0003700">
    <property type="term" value="F:DNA-binding transcription factor activity"/>
    <property type="evidence" value="ECO:0007669"/>
    <property type="project" value="InterPro"/>
</dbReference>
<dbReference type="PANTHER" id="PTHR32002:SF41">
    <property type="entry name" value="PROTEIN NLP8"/>
    <property type="match status" value="1"/>
</dbReference>
<protein>
    <submittedName>
        <fullName evidence="2">Uncharacterized protein</fullName>
    </submittedName>
</protein>
<organism evidence="2 3">
    <name type="scientific">Elliptochloris bilobata</name>
    <dbReference type="NCBI Taxonomy" id="381761"/>
    <lineage>
        <taxon>Eukaryota</taxon>
        <taxon>Viridiplantae</taxon>
        <taxon>Chlorophyta</taxon>
        <taxon>core chlorophytes</taxon>
        <taxon>Trebouxiophyceae</taxon>
        <taxon>Trebouxiophyceae incertae sedis</taxon>
        <taxon>Elliptochloris clade</taxon>
        <taxon>Elliptochloris</taxon>
    </lineage>
</organism>
<dbReference type="InterPro" id="IPR045012">
    <property type="entry name" value="NLP"/>
</dbReference>
<accession>A0AAW1R2T4</accession>
<sequence length="330" mass="34797">MGDLRDRLRQVVAGFSQVAGSVCRGALVQIWGPQLDDDGGIELRTKGEPWNVEGAENALLHHFRQQSKAHGFPCEAGLRPETMGCVGRVFRSGEAEFYQDVQALPPGTYLRAAAAAGCGVSASLLVPLFDTAGRGAGAAAWAGGVAANAVNAVADRPFAVLELAVAQANPYGALGLYMWMRDRLSMLGLYVPQHIARTYDMAGRAPERREGTSERGGARLSSSAEPDLRSCGGAETSPMQGPSADGIRLCLGLSLEAAAARLGCRPTALIRACRRHCVACPRWVRPTCSVSALTHRRGTPGRPANAGDFVPRRLHTPPRAAGGHAGRARA</sequence>
<evidence type="ECO:0000256" key="1">
    <source>
        <dbReference type="SAM" id="MobiDB-lite"/>
    </source>
</evidence>
<dbReference type="Proteomes" id="UP001445335">
    <property type="component" value="Unassembled WGS sequence"/>
</dbReference>
<feature type="region of interest" description="Disordered" evidence="1">
    <location>
        <begin position="202"/>
        <end position="242"/>
    </location>
</feature>
<gene>
    <name evidence="2" type="ORF">WJX81_005175</name>
</gene>
<proteinExistence type="predicted"/>
<comment type="caution">
    <text evidence="2">The sequence shown here is derived from an EMBL/GenBank/DDBJ whole genome shotgun (WGS) entry which is preliminary data.</text>
</comment>
<reference evidence="2 3" key="1">
    <citation type="journal article" date="2024" name="Nat. Commun.">
        <title>Phylogenomics reveals the evolutionary origins of lichenization in chlorophyte algae.</title>
        <authorList>
            <person name="Puginier C."/>
            <person name="Libourel C."/>
            <person name="Otte J."/>
            <person name="Skaloud P."/>
            <person name="Haon M."/>
            <person name="Grisel S."/>
            <person name="Petersen M."/>
            <person name="Berrin J.G."/>
            <person name="Delaux P.M."/>
            <person name="Dal Grande F."/>
            <person name="Keller J."/>
        </authorList>
    </citation>
    <scope>NUCLEOTIDE SEQUENCE [LARGE SCALE GENOMIC DNA]</scope>
    <source>
        <strain evidence="2 3">SAG 245.80</strain>
    </source>
</reference>
<name>A0AAW1R2T4_9CHLO</name>